<comment type="similarity">
    <text evidence="2">Belongs to the PEP-utilizing enzyme family.</text>
</comment>
<dbReference type="PANTHER" id="PTHR46244:SF6">
    <property type="entry name" value="PHOSPHOENOLPYRUVATE-PROTEIN PHOSPHOTRANSFERASE"/>
    <property type="match status" value="1"/>
</dbReference>
<evidence type="ECO:0000256" key="1">
    <source>
        <dbReference type="ARBA" id="ARBA00001946"/>
    </source>
</evidence>
<dbReference type="RefSeq" id="WP_406855973.1">
    <property type="nucleotide sequence ID" value="NZ_CP157484.1"/>
</dbReference>
<evidence type="ECO:0000256" key="3">
    <source>
        <dbReference type="ARBA" id="ARBA00022679"/>
    </source>
</evidence>
<dbReference type="GO" id="GO:0046872">
    <property type="term" value="F:metal ion binding"/>
    <property type="evidence" value="ECO:0007669"/>
    <property type="project" value="UniProtKB-KW"/>
</dbReference>
<feature type="domain" description="PEP-utilising enzyme mobile" evidence="7">
    <location>
        <begin position="52"/>
        <end position="103"/>
    </location>
</feature>
<evidence type="ECO:0000256" key="2">
    <source>
        <dbReference type="ARBA" id="ARBA00007837"/>
    </source>
</evidence>
<dbReference type="InterPro" id="IPR008279">
    <property type="entry name" value="PEP-util_enz_mobile_dom"/>
</dbReference>
<protein>
    <submittedName>
        <fullName evidence="9">PEP-binding protein</fullName>
    </submittedName>
</protein>
<dbReference type="GO" id="GO:0016301">
    <property type="term" value="F:kinase activity"/>
    <property type="evidence" value="ECO:0007669"/>
    <property type="project" value="UniProtKB-KW"/>
</dbReference>
<dbReference type="PANTHER" id="PTHR46244">
    <property type="entry name" value="PHOSPHOENOLPYRUVATE-PROTEIN PHOSPHOTRANSFERASE"/>
    <property type="match status" value="1"/>
</dbReference>
<dbReference type="SUPFAM" id="SSF51621">
    <property type="entry name" value="Phosphoenolpyruvate/pyruvate domain"/>
    <property type="match status" value="1"/>
</dbReference>
<proteinExistence type="inferred from homology"/>
<keyword evidence="3" id="KW-0808">Transferase</keyword>
<evidence type="ECO:0000259" key="7">
    <source>
        <dbReference type="Pfam" id="PF00391"/>
    </source>
</evidence>
<keyword evidence="5" id="KW-0418">Kinase</keyword>
<accession>A0AAU7JFZ6</accession>
<dbReference type="InterPro" id="IPR000121">
    <property type="entry name" value="PEP_util_C"/>
</dbReference>
<name>A0AAU7JFZ6_9HYPH</name>
<evidence type="ECO:0000259" key="8">
    <source>
        <dbReference type="Pfam" id="PF02896"/>
    </source>
</evidence>
<dbReference type="InterPro" id="IPR036637">
    <property type="entry name" value="Phosphohistidine_dom_sf"/>
</dbReference>
<sequence length="437" mass="45774">MPKPIDGERVLAGRSACPGFGTGGLFVIGGDEPDGELNPSQVRPDVASAPVGAVIASEDLTPAEMLRLDVAKPAAIVLSRGSATGHVAVMAHERNLPLLVGLGIDFGALDLSGGADALVDAVAGELTLLPTDSRRAAFAQKRAVWTEDRVRDVLALPRPAATADGEPIAVTLAVDDLSQLRSLNPAHADGVGLMRTEMLFMNRSAMPGEDGQLALYRVLLQWAAGWPVCLRTVDPGAGKSLPGMEASPLRGVAFSLAHPDLFRIQLRAMLRAAADGDLSIMLPMVERPEQLRQVRAAIAGCVDELRREGRPFGTPPLVMMVETPGAAERIAEFDADAFSIGLGDLTALTLGRARDAGPDSGPDAPPAVRALVRRVLEHASRLGRPCRLCGVAAADTALLPVWLDLGAREFCVAGAELGRVKSALAAIDLRSRPASRA</sequence>
<keyword evidence="4" id="KW-0479">Metal-binding</keyword>
<evidence type="ECO:0000313" key="9">
    <source>
        <dbReference type="EMBL" id="XBO39132.1"/>
    </source>
</evidence>
<dbReference type="InterPro" id="IPR040442">
    <property type="entry name" value="Pyrv_kinase-like_dom_sf"/>
</dbReference>
<reference evidence="9" key="1">
    <citation type="submission" date="2024-05" db="EMBL/GenBank/DDBJ databases">
        <authorList>
            <person name="Kim S."/>
            <person name="Heo J."/>
            <person name="Choi H."/>
            <person name="Choi Y."/>
            <person name="Kwon S.-W."/>
            <person name="Kim Y."/>
        </authorList>
    </citation>
    <scope>NUCLEOTIDE SEQUENCE</scope>
    <source>
        <strain evidence="9">KACC 23698</strain>
    </source>
</reference>
<dbReference type="Gene3D" id="3.50.30.10">
    <property type="entry name" value="Phosphohistidine domain"/>
    <property type="match status" value="1"/>
</dbReference>
<dbReference type="InterPro" id="IPR015813">
    <property type="entry name" value="Pyrv/PenolPyrv_kinase-like_dom"/>
</dbReference>
<keyword evidence="6" id="KW-0460">Magnesium</keyword>
<dbReference type="InterPro" id="IPR050499">
    <property type="entry name" value="PEP-utilizing_PTS_enzyme"/>
</dbReference>
<organism evidence="9">
    <name type="scientific">Alsobacter sp. KACC 23698</name>
    <dbReference type="NCBI Taxonomy" id="3149229"/>
    <lineage>
        <taxon>Bacteria</taxon>
        <taxon>Pseudomonadati</taxon>
        <taxon>Pseudomonadota</taxon>
        <taxon>Alphaproteobacteria</taxon>
        <taxon>Hyphomicrobiales</taxon>
        <taxon>Alsobacteraceae</taxon>
        <taxon>Alsobacter</taxon>
    </lineage>
</organism>
<dbReference type="AlphaFoldDB" id="A0AAU7JFZ6"/>
<dbReference type="EMBL" id="CP157484">
    <property type="protein sequence ID" value="XBO39132.1"/>
    <property type="molecule type" value="Genomic_DNA"/>
</dbReference>
<dbReference type="Pfam" id="PF02896">
    <property type="entry name" value="PEP-utilizers_C"/>
    <property type="match status" value="1"/>
</dbReference>
<evidence type="ECO:0000256" key="4">
    <source>
        <dbReference type="ARBA" id="ARBA00022723"/>
    </source>
</evidence>
<dbReference type="Pfam" id="PF00391">
    <property type="entry name" value="PEP-utilizers"/>
    <property type="match status" value="1"/>
</dbReference>
<comment type="cofactor">
    <cofactor evidence="1">
        <name>Mg(2+)</name>
        <dbReference type="ChEBI" id="CHEBI:18420"/>
    </cofactor>
</comment>
<gene>
    <name evidence="9" type="ORF">ABEG18_26240</name>
</gene>
<evidence type="ECO:0000256" key="5">
    <source>
        <dbReference type="ARBA" id="ARBA00022777"/>
    </source>
</evidence>
<feature type="domain" description="PEP-utilising enzyme C-terminal" evidence="8">
    <location>
        <begin position="159"/>
        <end position="428"/>
    </location>
</feature>
<dbReference type="SUPFAM" id="SSF52009">
    <property type="entry name" value="Phosphohistidine domain"/>
    <property type="match status" value="1"/>
</dbReference>
<dbReference type="Gene3D" id="3.20.20.60">
    <property type="entry name" value="Phosphoenolpyruvate-binding domains"/>
    <property type="match status" value="1"/>
</dbReference>
<dbReference type="PRINTS" id="PR01736">
    <property type="entry name" value="PHPHTRNFRASE"/>
</dbReference>
<evidence type="ECO:0000256" key="6">
    <source>
        <dbReference type="ARBA" id="ARBA00022842"/>
    </source>
</evidence>